<dbReference type="OrthoDB" id="27198at2759"/>
<dbReference type="AlphaFoldDB" id="K5VWN1"/>
<name>K5VWN1_PHACS</name>
<evidence type="ECO:0000313" key="5">
    <source>
        <dbReference type="Proteomes" id="UP000008370"/>
    </source>
</evidence>
<dbReference type="Proteomes" id="UP000008370">
    <property type="component" value="Unassembled WGS sequence"/>
</dbReference>
<dbReference type="PANTHER" id="PTHR12281:SF12">
    <property type="entry name" value="DEFECTIVE IN CULLIN NEDDYLATION PROTEIN"/>
    <property type="match status" value="1"/>
</dbReference>
<gene>
    <name evidence="4" type="ORF">PHACADRAFT_256933</name>
</gene>
<dbReference type="InParanoid" id="K5VWN1"/>
<evidence type="ECO:0000313" key="4">
    <source>
        <dbReference type="EMBL" id="EKM55958.1"/>
    </source>
</evidence>
<dbReference type="GO" id="GO:0045116">
    <property type="term" value="P:protein neddylation"/>
    <property type="evidence" value="ECO:0007669"/>
    <property type="project" value="TreeGrafter"/>
</dbReference>
<feature type="region of interest" description="Disordered" evidence="2">
    <location>
        <begin position="152"/>
        <end position="176"/>
    </location>
</feature>
<feature type="compositionally biased region" description="Low complexity" evidence="2">
    <location>
        <begin position="35"/>
        <end position="45"/>
    </location>
</feature>
<dbReference type="GO" id="GO:0000151">
    <property type="term" value="C:ubiquitin ligase complex"/>
    <property type="evidence" value="ECO:0007669"/>
    <property type="project" value="TreeGrafter"/>
</dbReference>
<evidence type="ECO:0000256" key="1">
    <source>
        <dbReference type="RuleBase" id="RU410713"/>
    </source>
</evidence>
<dbReference type="STRING" id="650164.K5VWN1"/>
<dbReference type="KEGG" id="pco:PHACADRAFT_256933"/>
<sequence>MRRLSEVLTRTQSEDDTHARPHANGNAGSNVSLDSTTAKAKSVKSTSSRDLELELYTPSRATALFTAYADEEDSTTIGPEGFERLCNDADIPLEGAKPLILAWLLRAAEMAKVSKTEWEAGMAELQIGNTAALSTALNDFDDLLLTSKPVLKPTHASPAKGKKPASEPYNRSRYHESAKDRRKAFSELYMFCFNLAKPPQARLIDMETGSAFWSVLLAPQYPIMNEILAFVTEKGTYKGVNKDLWQMTHEFCRTVSPNLEGYDADGAWPTMIDEFVAWKKGKLGAA</sequence>
<comment type="function">
    <text evidence="1">Neddylation of cullins play an essential role in the regulation of SCF-type complexes activity.</text>
</comment>
<evidence type="ECO:0000256" key="2">
    <source>
        <dbReference type="SAM" id="MobiDB-lite"/>
    </source>
</evidence>
<dbReference type="InterPro" id="IPR014764">
    <property type="entry name" value="DCN-prot"/>
</dbReference>
<dbReference type="InterPro" id="IPR042460">
    <property type="entry name" value="DCN1-like_PONY"/>
</dbReference>
<dbReference type="EMBL" id="JH930472">
    <property type="protein sequence ID" value="EKM55958.1"/>
    <property type="molecule type" value="Genomic_DNA"/>
</dbReference>
<organism evidence="4 5">
    <name type="scientific">Phanerochaete carnosa (strain HHB-10118-sp)</name>
    <name type="common">White-rot fungus</name>
    <name type="synonym">Peniophora carnosa</name>
    <dbReference type="NCBI Taxonomy" id="650164"/>
    <lineage>
        <taxon>Eukaryota</taxon>
        <taxon>Fungi</taxon>
        <taxon>Dikarya</taxon>
        <taxon>Basidiomycota</taxon>
        <taxon>Agaricomycotina</taxon>
        <taxon>Agaricomycetes</taxon>
        <taxon>Polyporales</taxon>
        <taxon>Phanerochaetaceae</taxon>
        <taxon>Phanerochaete</taxon>
    </lineage>
</organism>
<feature type="region of interest" description="Disordered" evidence="2">
    <location>
        <begin position="1"/>
        <end position="45"/>
    </location>
</feature>
<dbReference type="GO" id="GO:0032182">
    <property type="term" value="F:ubiquitin-like protein binding"/>
    <property type="evidence" value="ECO:0007669"/>
    <property type="project" value="TreeGrafter"/>
</dbReference>
<protein>
    <recommendedName>
        <fullName evidence="1">Defective in cullin neddylation protein</fullName>
    </recommendedName>
</protein>
<dbReference type="Gene3D" id="1.10.238.10">
    <property type="entry name" value="EF-hand"/>
    <property type="match status" value="1"/>
</dbReference>
<dbReference type="GO" id="GO:0097602">
    <property type="term" value="F:cullin family protein binding"/>
    <property type="evidence" value="ECO:0007669"/>
    <property type="project" value="TreeGrafter"/>
</dbReference>
<feature type="domain" description="DCUN1" evidence="3">
    <location>
        <begin position="56"/>
        <end position="280"/>
    </location>
</feature>
<reference evidence="4 5" key="1">
    <citation type="journal article" date="2012" name="BMC Genomics">
        <title>Comparative genomics of the white-rot fungi, Phanerochaete carnosa and P. chrysosporium, to elucidate the genetic basis of the distinct wood types they colonize.</title>
        <authorList>
            <person name="Suzuki H."/>
            <person name="MacDonald J."/>
            <person name="Syed K."/>
            <person name="Salamov A."/>
            <person name="Hori C."/>
            <person name="Aerts A."/>
            <person name="Henrissat B."/>
            <person name="Wiebenga A."/>
            <person name="vanKuyk P.A."/>
            <person name="Barry K."/>
            <person name="Lindquist E."/>
            <person name="LaButti K."/>
            <person name="Lapidus A."/>
            <person name="Lucas S."/>
            <person name="Coutinho P."/>
            <person name="Gong Y."/>
            <person name="Samejima M."/>
            <person name="Mahadevan R."/>
            <person name="Abou-Zaid M."/>
            <person name="de Vries R.P."/>
            <person name="Igarashi K."/>
            <person name="Yadav J.S."/>
            <person name="Grigoriev I.V."/>
            <person name="Master E.R."/>
        </authorList>
    </citation>
    <scope>NUCLEOTIDE SEQUENCE [LARGE SCALE GENOMIC DNA]</scope>
    <source>
        <strain evidence="4 5">HHB-10118-sp</strain>
    </source>
</reference>
<dbReference type="Gene3D" id="1.10.238.200">
    <property type="entry name" value="Cullin, PONY binding domain"/>
    <property type="match status" value="1"/>
</dbReference>
<proteinExistence type="predicted"/>
<dbReference type="GO" id="GO:0031624">
    <property type="term" value="F:ubiquitin conjugating enzyme binding"/>
    <property type="evidence" value="ECO:0007669"/>
    <property type="project" value="TreeGrafter"/>
</dbReference>
<dbReference type="RefSeq" id="XP_007396264.1">
    <property type="nucleotide sequence ID" value="XM_007396202.1"/>
</dbReference>
<accession>K5VWN1</accession>
<evidence type="ECO:0000259" key="3">
    <source>
        <dbReference type="PROSITE" id="PS51229"/>
    </source>
</evidence>
<dbReference type="PROSITE" id="PS51229">
    <property type="entry name" value="DCUN1"/>
    <property type="match status" value="1"/>
</dbReference>
<dbReference type="GeneID" id="18916701"/>
<dbReference type="InterPro" id="IPR005176">
    <property type="entry name" value="PONY_dom"/>
</dbReference>
<keyword evidence="5" id="KW-1185">Reference proteome</keyword>
<dbReference type="PANTHER" id="PTHR12281">
    <property type="entry name" value="RP42 RELATED"/>
    <property type="match status" value="1"/>
</dbReference>
<dbReference type="HOGENOM" id="CLU_047042_3_2_1"/>
<dbReference type="Pfam" id="PF03556">
    <property type="entry name" value="Cullin_binding"/>
    <property type="match status" value="1"/>
</dbReference>